<dbReference type="InterPro" id="IPR012406">
    <property type="entry name" value="UreE"/>
</dbReference>
<protein>
    <recommendedName>
        <fullName evidence="5">Urease accessory protein UreE</fullName>
    </recommendedName>
</protein>
<keyword evidence="8" id="KW-1185">Reference proteome</keyword>
<dbReference type="SMART" id="SM00988">
    <property type="entry name" value="UreE_N"/>
    <property type="match status" value="1"/>
</dbReference>
<dbReference type="CDD" id="cd00571">
    <property type="entry name" value="UreE"/>
    <property type="match status" value="1"/>
</dbReference>
<dbReference type="Proteomes" id="UP000320776">
    <property type="component" value="Chromosome"/>
</dbReference>
<dbReference type="EMBL" id="CP036259">
    <property type="protein sequence ID" value="QDR81732.1"/>
    <property type="molecule type" value="Genomic_DNA"/>
</dbReference>
<evidence type="ECO:0000256" key="1">
    <source>
        <dbReference type="ARBA" id="ARBA00004496"/>
    </source>
</evidence>
<dbReference type="PIRSF" id="PIRSF036402">
    <property type="entry name" value="Ureas_acces_UreE"/>
    <property type="match status" value="1"/>
</dbReference>
<sequence length="143" mass="15678">MIVHQVVGKLAELNLDHQQGNADFTIERVLLSWDELPKRILRKTTDGGREIGIQLEHGHLHPGDILHREGQHIIIVAVKAEAVLVVSVDTMRNMGLAAHAIGNMHAPVEITADTIITPYNSVLAAQLQKLGLATQVENRPFAP</sequence>
<dbReference type="Pfam" id="PF05194">
    <property type="entry name" value="UreE_C"/>
    <property type="match status" value="1"/>
</dbReference>
<evidence type="ECO:0000256" key="4">
    <source>
        <dbReference type="ARBA" id="ARBA00023186"/>
    </source>
</evidence>
<keyword evidence="2 5" id="KW-0963">Cytoplasm</keyword>
<proteinExistence type="inferred from homology"/>
<name>A0A517DWK9_9FIRM</name>
<dbReference type="RefSeq" id="WP_144351192.1">
    <property type="nucleotide sequence ID" value="NZ_CP036259.1"/>
</dbReference>
<dbReference type="KEGG" id="sted:SPTER_31440"/>
<comment type="subcellular location">
    <subcellularLocation>
        <location evidence="1 5">Cytoplasm</location>
    </subcellularLocation>
</comment>
<evidence type="ECO:0000256" key="5">
    <source>
        <dbReference type="HAMAP-Rule" id="MF_00822"/>
    </source>
</evidence>
<dbReference type="SUPFAM" id="SSF69287">
    <property type="entry name" value="Urease metallochaperone UreE, N-terminal domain"/>
    <property type="match status" value="1"/>
</dbReference>
<accession>A0A517DWK9</accession>
<dbReference type="HAMAP" id="MF_00822">
    <property type="entry name" value="UreE"/>
    <property type="match status" value="1"/>
</dbReference>
<evidence type="ECO:0000256" key="2">
    <source>
        <dbReference type="ARBA" id="ARBA00022490"/>
    </source>
</evidence>
<dbReference type="GO" id="GO:0065003">
    <property type="term" value="P:protein-containing complex assembly"/>
    <property type="evidence" value="ECO:0007669"/>
    <property type="project" value="InterPro"/>
</dbReference>
<dbReference type="GO" id="GO:0006457">
    <property type="term" value="P:protein folding"/>
    <property type="evidence" value="ECO:0007669"/>
    <property type="project" value="InterPro"/>
</dbReference>
<dbReference type="GO" id="GO:0016151">
    <property type="term" value="F:nickel cation binding"/>
    <property type="evidence" value="ECO:0007669"/>
    <property type="project" value="UniProtKB-UniRule"/>
</dbReference>
<evidence type="ECO:0000256" key="3">
    <source>
        <dbReference type="ARBA" id="ARBA00022596"/>
    </source>
</evidence>
<dbReference type="GO" id="GO:0005737">
    <property type="term" value="C:cytoplasm"/>
    <property type="evidence" value="ECO:0007669"/>
    <property type="project" value="UniProtKB-SubCell"/>
</dbReference>
<dbReference type="SUPFAM" id="SSF69737">
    <property type="entry name" value="Urease metallochaperone UreE, C-terminal domain"/>
    <property type="match status" value="1"/>
</dbReference>
<dbReference type="Gene3D" id="2.60.260.20">
    <property type="entry name" value="Urease metallochaperone UreE, N-terminal domain"/>
    <property type="match status" value="1"/>
</dbReference>
<organism evidence="7 8">
    <name type="scientific">Sporomusa termitida</name>
    <dbReference type="NCBI Taxonomy" id="2377"/>
    <lineage>
        <taxon>Bacteria</taxon>
        <taxon>Bacillati</taxon>
        <taxon>Bacillota</taxon>
        <taxon>Negativicutes</taxon>
        <taxon>Selenomonadales</taxon>
        <taxon>Sporomusaceae</taxon>
        <taxon>Sporomusa</taxon>
    </lineage>
</organism>
<gene>
    <name evidence="5 7" type="primary">ureE</name>
    <name evidence="7" type="ORF">SPTER_31440</name>
</gene>
<dbReference type="Gene3D" id="3.30.70.790">
    <property type="entry name" value="UreE, C-terminal domain"/>
    <property type="match status" value="1"/>
</dbReference>
<dbReference type="Pfam" id="PF02814">
    <property type="entry name" value="UreE_N"/>
    <property type="match status" value="1"/>
</dbReference>
<comment type="function">
    <text evidence="5">Involved in urease metallocenter assembly. Binds nickel. Probably functions as a nickel donor during metallocenter assembly.</text>
</comment>
<reference evidence="7 8" key="1">
    <citation type="submission" date="2019-02" db="EMBL/GenBank/DDBJ databases">
        <title>Closed genome of Sporomusa termitida DSM 4440.</title>
        <authorList>
            <person name="Poehlein A."/>
            <person name="Daniel R."/>
        </authorList>
    </citation>
    <scope>NUCLEOTIDE SEQUENCE [LARGE SCALE GENOMIC DNA]</scope>
    <source>
        <strain evidence="7 8">DSM 4440</strain>
    </source>
</reference>
<dbReference type="InterPro" id="IPR004029">
    <property type="entry name" value="UreE_N"/>
</dbReference>
<dbReference type="InterPro" id="IPR007864">
    <property type="entry name" value="UreE_C_dom"/>
</dbReference>
<feature type="domain" description="UreE urease accessory N-terminal" evidence="6">
    <location>
        <begin position="10"/>
        <end position="74"/>
    </location>
</feature>
<dbReference type="GO" id="GO:0019627">
    <property type="term" value="P:urea metabolic process"/>
    <property type="evidence" value="ECO:0007669"/>
    <property type="project" value="InterPro"/>
</dbReference>
<dbReference type="OrthoDB" id="9810882at2"/>
<keyword evidence="4 5" id="KW-0143">Chaperone</keyword>
<keyword evidence="3 5" id="KW-0533">Nickel</keyword>
<evidence type="ECO:0000259" key="6">
    <source>
        <dbReference type="SMART" id="SM00988"/>
    </source>
</evidence>
<dbReference type="InterPro" id="IPR036118">
    <property type="entry name" value="UreE_N_sf"/>
</dbReference>
<evidence type="ECO:0000313" key="7">
    <source>
        <dbReference type="EMBL" id="QDR81732.1"/>
    </source>
</evidence>
<dbReference type="AlphaFoldDB" id="A0A517DWK9"/>
<dbReference type="GO" id="GO:0051082">
    <property type="term" value="F:unfolded protein binding"/>
    <property type="evidence" value="ECO:0007669"/>
    <property type="project" value="UniProtKB-UniRule"/>
</dbReference>
<comment type="similarity">
    <text evidence="5">Belongs to the UreE family.</text>
</comment>
<evidence type="ECO:0000313" key="8">
    <source>
        <dbReference type="Proteomes" id="UP000320776"/>
    </source>
</evidence>